<accession>F7ZHU5</accession>
<dbReference type="Gene3D" id="3.20.20.70">
    <property type="entry name" value="Aldolase class I"/>
    <property type="match status" value="1"/>
</dbReference>
<name>F7ZHU5_ROSLO</name>
<dbReference type="SUPFAM" id="SSF51391">
    <property type="entry name" value="Thiamin phosphate synthase"/>
    <property type="match status" value="1"/>
</dbReference>
<evidence type="ECO:0000313" key="2">
    <source>
        <dbReference type="Proteomes" id="UP000001353"/>
    </source>
</evidence>
<organism evidence="1 2">
    <name type="scientific">Roseobacter litoralis (strain ATCC 49566 / DSM 6996 / JCM 21268 / NBRC 15278 / OCh 149)</name>
    <dbReference type="NCBI Taxonomy" id="391595"/>
    <lineage>
        <taxon>Bacteria</taxon>
        <taxon>Pseudomonadati</taxon>
        <taxon>Pseudomonadota</taxon>
        <taxon>Alphaproteobacteria</taxon>
        <taxon>Rhodobacterales</taxon>
        <taxon>Roseobacteraceae</taxon>
        <taxon>Roseobacter</taxon>
    </lineage>
</organism>
<evidence type="ECO:0000313" key="1">
    <source>
        <dbReference type="EMBL" id="AEI93705.1"/>
    </source>
</evidence>
<dbReference type="HOGENOM" id="CLU_075239_1_0_5"/>
<dbReference type="PANTHER" id="PTHR21381:SF3">
    <property type="entry name" value="SGC REGION PROTEIN SGCQ-RELATED"/>
    <property type="match status" value="1"/>
</dbReference>
<protein>
    <submittedName>
        <fullName evidence="1">BtpA-like protein</fullName>
    </submittedName>
</protein>
<dbReference type="eggNOG" id="COG0434">
    <property type="taxonomic scope" value="Bacteria"/>
</dbReference>
<dbReference type="Pfam" id="PF03437">
    <property type="entry name" value="BtpA"/>
    <property type="match status" value="1"/>
</dbReference>
<dbReference type="PANTHER" id="PTHR21381">
    <property type="entry name" value="ZGC:162297"/>
    <property type="match status" value="1"/>
</dbReference>
<dbReference type="AlphaFoldDB" id="F7ZHU5"/>
<dbReference type="Proteomes" id="UP000001353">
    <property type="component" value="Chromosome"/>
</dbReference>
<proteinExistence type="predicted"/>
<gene>
    <name evidence="1" type="ordered locus">RLO149_c017130</name>
</gene>
<keyword evidence="2" id="KW-1185">Reference proteome</keyword>
<dbReference type="STRING" id="391595.RLO149_c017130"/>
<dbReference type="EMBL" id="CP002623">
    <property type="protein sequence ID" value="AEI93705.1"/>
    <property type="molecule type" value="Genomic_DNA"/>
</dbReference>
<dbReference type="InterPro" id="IPR013785">
    <property type="entry name" value="Aldolase_TIM"/>
</dbReference>
<dbReference type="InterPro" id="IPR036206">
    <property type="entry name" value="ThiamineP_synth_sf"/>
</dbReference>
<reference evidence="1 2" key="1">
    <citation type="journal article" date="2011" name="BMC Genomics">
        <title>Comparative genome analysis and genome-guided physiological analysis of Roseobacter litoralis.</title>
        <authorList>
            <person name="Kalhoefer D."/>
            <person name="Thole S."/>
            <person name="Voget S."/>
            <person name="Lehmann R."/>
            <person name="Liesegang H."/>
            <person name="Wollher A."/>
            <person name="Daniel R."/>
            <person name="Simon M."/>
            <person name="Brinkhoff T."/>
        </authorList>
    </citation>
    <scope>NUCLEOTIDE SEQUENCE [LARGE SCALE GENOMIC DNA]</scope>
    <source>
        <strain evidence="2">ATCC 49566 / DSM 6996 / JCM 21268 / NBRC 15278 / OCh 149</strain>
    </source>
</reference>
<dbReference type="OrthoDB" id="7375980at2"/>
<dbReference type="PIRSF" id="PIRSF005956">
    <property type="entry name" value="BtpA"/>
    <property type="match status" value="1"/>
</dbReference>
<dbReference type="InterPro" id="IPR005137">
    <property type="entry name" value="BtpA"/>
</dbReference>
<sequence>MPLKLFDLHKPVIAALHLPDFALNRHLSVAWYEDYAVANARVFAEAGIPWIKLQDQTKTAGLAAPDTLTLMASLGRLIRSEVPELGLGIIVEAHDPNAALCVAHASGADFIRLKVFVGGAMTAQGPRDGLSAEVVAMRAALRRADIAILADIHDRTAMPLSSESQPFAANWAVKSGADGLVITGASFTDTLSRINAVRDSGTRNPILIGGGVTENNVHEAMAAADGVIVSSALMRRDAAAEDVIQWDGDLCKRFMDAVGVAA</sequence>
<dbReference type="RefSeq" id="WP_013961638.1">
    <property type="nucleotide sequence ID" value="NC_015730.1"/>
</dbReference>
<dbReference type="KEGG" id="rli:RLO149_c017130"/>